<evidence type="ECO:0008006" key="7">
    <source>
        <dbReference type="Google" id="ProtNLM"/>
    </source>
</evidence>
<dbReference type="InterPro" id="IPR029045">
    <property type="entry name" value="ClpP/crotonase-like_dom_sf"/>
</dbReference>
<name>A0A9P9IKC2_9PLEO</name>
<sequence>MLFSTAFAAICFASAAYGRSVQHQPVRRQQPSPTAGAPAPQQTACGDLTSLVDDGYTLFDAKFAFDCLTSVPFNPAVATRFVQYFNETWQFQSTLSYLKNPPQGYQQPAVDVVAELGEIQQRINSGFYSNQYAFEADFHLVAHAMHDAHVVVRAGALAAFQFGSSYEIVSVSEDGKKPPKIYFTADVIGLGNKTTKPSAIKTINGVPAVEFLTKFARDNAYGFVEPHAEWNSLMSSPVLDIQGDIPVFAGKASLYPGENVTFAYEDGSEPIQDTWTAYYTEPANATGPLTTGGDFYNYFVLGRLPASFNGTFSDSSNETSGGAVRKEAPGNWFNTSFEAYPAKPNVVQSQLGRFYPGWVTGYFFKDAELGVLSLPSFDSIPDATGNYSKTVEQFITKATDNNVSRIVIDLQQNSGGAILLAFTTFKSFFPDVNPFAGSRRASFPLANAIGYTISEYWEDLDEADEGYREEKYNAAANEWVITNRINAETGENFTWWGEYAGPVTANGANFSLPEQYNLSNIVFDRAAFDEWYPVMYFPNEKSKWPRTERPFKPEQIVLLTDGLCSSSCALFVEMMAQTGVRTVVAGGSPSSGPMQAVSGNRGASVYSTSALDSDIAFSREETQYEEDFVLLPEVRESGIYVEAASVNLRDQVRPNSSLPLQFSYEAADCRIWYTLKNVYNFTQLWHDVSTAAFVDPSLCVEGSTGFSKKNGTTSKPPPKVETQRLVLSQNNTVIEKVQHDYDPKGGLQNDEVEAQRSRQFAPCDSQDKCEKGFSPKVYLSTSCTQICICRPVCSTFKPCPAVTSSGGCNPDTSELKPFGNKQTSKGLPQGGQDVCAPTAPEVEKVCARAKRATRPKPPPPPPRKPTRPPRGK</sequence>
<dbReference type="Pfam" id="PF03572">
    <property type="entry name" value="Peptidase_S41"/>
    <property type="match status" value="1"/>
</dbReference>
<evidence type="ECO:0000259" key="3">
    <source>
        <dbReference type="Pfam" id="PF03572"/>
    </source>
</evidence>
<keyword evidence="2" id="KW-0732">Signal</keyword>
<reference evidence="5" key="1">
    <citation type="journal article" date="2021" name="Nat. Commun.">
        <title>Genetic determinants of endophytism in the Arabidopsis root mycobiome.</title>
        <authorList>
            <person name="Mesny F."/>
            <person name="Miyauchi S."/>
            <person name="Thiergart T."/>
            <person name="Pickel B."/>
            <person name="Atanasova L."/>
            <person name="Karlsson M."/>
            <person name="Huettel B."/>
            <person name="Barry K.W."/>
            <person name="Haridas S."/>
            <person name="Chen C."/>
            <person name="Bauer D."/>
            <person name="Andreopoulos W."/>
            <person name="Pangilinan J."/>
            <person name="LaButti K."/>
            <person name="Riley R."/>
            <person name="Lipzen A."/>
            <person name="Clum A."/>
            <person name="Drula E."/>
            <person name="Henrissat B."/>
            <person name="Kohler A."/>
            <person name="Grigoriev I.V."/>
            <person name="Martin F.M."/>
            <person name="Hacquard S."/>
        </authorList>
    </citation>
    <scope>NUCLEOTIDE SEQUENCE</scope>
    <source>
        <strain evidence="5">MPI-CAGE-CH-0243</strain>
    </source>
</reference>
<feature type="chain" id="PRO_5040351597" description="Tail specific protease domain-containing protein" evidence="2">
    <location>
        <begin position="19"/>
        <end position="872"/>
    </location>
</feature>
<dbReference type="Proteomes" id="UP000700596">
    <property type="component" value="Unassembled WGS sequence"/>
</dbReference>
<dbReference type="AlphaFoldDB" id="A0A9P9IKC2"/>
<evidence type="ECO:0000256" key="1">
    <source>
        <dbReference type="SAM" id="MobiDB-lite"/>
    </source>
</evidence>
<comment type="caution">
    <text evidence="5">The sequence shown here is derived from an EMBL/GenBank/DDBJ whole genome shotgun (WGS) entry which is preliminary data.</text>
</comment>
<feature type="region of interest" description="Disordered" evidence="1">
    <location>
        <begin position="845"/>
        <end position="872"/>
    </location>
</feature>
<organism evidence="5 6">
    <name type="scientific">Dendryphion nanum</name>
    <dbReference type="NCBI Taxonomy" id="256645"/>
    <lineage>
        <taxon>Eukaryota</taxon>
        <taxon>Fungi</taxon>
        <taxon>Dikarya</taxon>
        <taxon>Ascomycota</taxon>
        <taxon>Pezizomycotina</taxon>
        <taxon>Dothideomycetes</taxon>
        <taxon>Pleosporomycetidae</taxon>
        <taxon>Pleosporales</taxon>
        <taxon>Torulaceae</taxon>
        <taxon>Dendryphion</taxon>
    </lineage>
</organism>
<accession>A0A9P9IKC2</accession>
<dbReference type="Pfam" id="PF23658">
    <property type="entry name" value="PDZ_CPAF_rel"/>
    <property type="match status" value="1"/>
</dbReference>
<dbReference type="OrthoDB" id="27214at2759"/>
<evidence type="ECO:0000259" key="4">
    <source>
        <dbReference type="Pfam" id="PF23658"/>
    </source>
</evidence>
<dbReference type="InterPro" id="IPR056186">
    <property type="entry name" value="PDZ_CPAF-rel"/>
</dbReference>
<dbReference type="EMBL" id="JAGMWT010000008">
    <property type="protein sequence ID" value="KAH7123676.1"/>
    <property type="molecule type" value="Genomic_DNA"/>
</dbReference>
<dbReference type="InterPro" id="IPR005151">
    <property type="entry name" value="Tail-specific_protease"/>
</dbReference>
<dbReference type="PANTHER" id="PTHR37049:SF5">
    <property type="entry name" value="TAIL SPECIFIC PROTEASE DOMAIN-CONTAINING PROTEIN"/>
    <property type="match status" value="1"/>
</dbReference>
<evidence type="ECO:0000313" key="6">
    <source>
        <dbReference type="Proteomes" id="UP000700596"/>
    </source>
</evidence>
<gene>
    <name evidence="5" type="ORF">B0J11DRAFT_318649</name>
</gene>
<dbReference type="SUPFAM" id="SSF52096">
    <property type="entry name" value="ClpP/crotonase"/>
    <property type="match status" value="1"/>
</dbReference>
<feature type="signal peptide" evidence="2">
    <location>
        <begin position="1"/>
        <end position="18"/>
    </location>
</feature>
<dbReference type="GO" id="GO:0008236">
    <property type="term" value="F:serine-type peptidase activity"/>
    <property type="evidence" value="ECO:0007669"/>
    <property type="project" value="InterPro"/>
</dbReference>
<dbReference type="GO" id="GO:0006508">
    <property type="term" value="P:proteolysis"/>
    <property type="evidence" value="ECO:0007669"/>
    <property type="project" value="InterPro"/>
</dbReference>
<protein>
    <recommendedName>
        <fullName evidence="7">Tail specific protease domain-containing protein</fullName>
    </recommendedName>
</protein>
<evidence type="ECO:0000313" key="5">
    <source>
        <dbReference type="EMBL" id="KAH7123676.1"/>
    </source>
</evidence>
<dbReference type="InterPro" id="IPR052766">
    <property type="entry name" value="S41A_metabolite_peptidase"/>
</dbReference>
<feature type="domain" description="CPAF-like PDZ" evidence="4">
    <location>
        <begin position="161"/>
        <end position="281"/>
    </location>
</feature>
<evidence type="ECO:0000256" key="2">
    <source>
        <dbReference type="SAM" id="SignalP"/>
    </source>
</evidence>
<keyword evidence="6" id="KW-1185">Reference proteome</keyword>
<feature type="domain" description="Tail specific protease" evidence="3">
    <location>
        <begin position="369"/>
        <end position="584"/>
    </location>
</feature>
<dbReference type="Gene3D" id="3.90.226.10">
    <property type="entry name" value="2-enoyl-CoA Hydratase, Chain A, domain 1"/>
    <property type="match status" value="1"/>
</dbReference>
<dbReference type="PANTHER" id="PTHR37049">
    <property type="entry name" value="PEPTIDASE S41 FAMILY PROTEIN"/>
    <property type="match status" value="1"/>
</dbReference>
<proteinExistence type="predicted"/>